<dbReference type="EMBL" id="ABYO01000196">
    <property type="protein sequence ID" value="EEI86273.1"/>
    <property type="molecule type" value="Genomic_DNA"/>
</dbReference>
<evidence type="ECO:0000313" key="2">
    <source>
        <dbReference type="Proteomes" id="UP000005984"/>
    </source>
</evidence>
<organism evidence="1 2">
    <name type="scientific">Anaerococcus lactolyticus ATCC 51172</name>
    <dbReference type="NCBI Taxonomy" id="525254"/>
    <lineage>
        <taxon>Bacteria</taxon>
        <taxon>Bacillati</taxon>
        <taxon>Bacillota</taxon>
        <taxon>Tissierellia</taxon>
        <taxon>Tissierellales</taxon>
        <taxon>Peptoniphilaceae</taxon>
        <taxon>Anaerococcus</taxon>
    </lineage>
</organism>
<dbReference type="Proteomes" id="UP000005984">
    <property type="component" value="Unassembled WGS sequence"/>
</dbReference>
<proteinExistence type="predicted"/>
<dbReference type="AlphaFoldDB" id="C2BFI6"/>
<comment type="caution">
    <text evidence="1">The sequence shown here is derived from an EMBL/GenBank/DDBJ whole genome shotgun (WGS) entry which is preliminary data.</text>
</comment>
<accession>C2BFI6</accession>
<gene>
    <name evidence="1" type="ORF">HMPREF0072_1106</name>
</gene>
<evidence type="ECO:0000313" key="1">
    <source>
        <dbReference type="EMBL" id="EEI86273.1"/>
    </source>
</evidence>
<sequence length="145" mass="16521">MAENDKDKLTKLDITLGSTFTKNQELKKDNQAFVDRSYEIIDALKNSDKELSAKDIKGLNLEEKKFDDLYDGLVKDLRMAGKTLTDKSKVKVSFAKDVIKNAPVDQNLVKVGLIYTFEHIEKIVYDFVYTEDINLISLGIIPDEK</sequence>
<name>C2BFI6_9FIRM</name>
<protein>
    <submittedName>
        <fullName evidence="1">Uncharacterized protein</fullName>
    </submittedName>
</protein>
<dbReference type="HOGENOM" id="CLU_1782845_0_0_9"/>
<dbReference type="RefSeq" id="WP_004827173.1">
    <property type="nucleotide sequence ID" value="NZ_GG666044.1"/>
</dbReference>
<reference evidence="1 2" key="1">
    <citation type="submission" date="2008-10" db="EMBL/GenBank/DDBJ databases">
        <authorList>
            <person name="Qin X."/>
            <person name="Bachman B."/>
            <person name="Battles P."/>
            <person name="Bell A."/>
            <person name="Bess C."/>
            <person name="Bickham C."/>
            <person name="Chaboub L."/>
            <person name="Chen D."/>
            <person name="Coyle M."/>
            <person name="Deiros D.R."/>
            <person name="Dinh H."/>
            <person name="Forbes L."/>
            <person name="Fowler G."/>
            <person name="Francisco L."/>
            <person name="Fu Q."/>
            <person name="Gubbala S."/>
            <person name="Hale W."/>
            <person name="Han Y."/>
            <person name="Hemphill L."/>
            <person name="Highlander S.K."/>
            <person name="Hirani K."/>
            <person name="Hogues M."/>
            <person name="Jackson L."/>
            <person name="Jakkamsetti A."/>
            <person name="Javaid M."/>
            <person name="Jiang H."/>
            <person name="Korchina V."/>
            <person name="Kovar C."/>
            <person name="Lara F."/>
            <person name="Lee S."/>
            <person name="Mata R."/>
            <person name="Mathew T."/>
            <person name="Moen C."/>
            <person name="Morales K."/>
            <person name="Munidasa M."/>
            <person name="Nazareth L."/>
            <person name="Ngo R."/>
            <person name="Nguyen L."/>
            <person name="Okwuonu G."/>
            <person name="Ongeri F."/>
            <person name="Patil S."/>
            <person name="Petrosino J."/>
            <person name="Pham C."/>
            <person name="Pham P."/>
            <person name="Pu L.-L."/>
            <person name="Puazo M."/>
            <person name="Raj R."/>
            <person name="Reid J."/>
            <person name="Rouhana J."/>
            <person name="Saada N."/>
            <person name="Shang Y."/>
            <person name="Simmons D."/>
            <person name="Thornton R."/>
            <person name="Warren J."/>
            <person name="Weissenberger G."/>
            <person name="Zhang J."/>
            <person name="Zhang L."/>
            <person name="Zhou C."/>
            <person name="Zhu D."/>
            <person name="Muzny D."/>
            <person name="Worley K."/>
            <person name="Gibbs R."/>
        </authorList>
    </citation>
    <scope>NUCLEOTIDE SEQUENCE [LARGE SCALE GENOMIC DNA]</scope>
    <source>
        <strain evidence="1 2">ATCC 51172</strain>
    </source>
</reference>
<keyword evidence="2" id="KW-1185">Reference proteome</keyword>